<dbReference type="Proteomes" id="UP000616201">
    <property type="component" value="Unassembled WGS sequence"/>
</dbReference>
<evidence type="ECO:0000313" key="1">
    <source>
        <dbReference type="EMBL" id="MBE8715451.1"/>
    </source>
</evidence>
<gene>
    <name evidence="1" type="ORF">C4F49_17400</name>
</gene>
<evidence type="ECO:0000313" key="2">
    <source>
        <dbReference type="Proteomes" id="UP000616201"/>
    </source>
</evidence>
<sequence length="68" mass="7848">MLIPLTPEGGTVAERIFEFLAILGIANPELFKVRHLPAEDIEQRIVEFLRSMHPFKITNNNYHLVAYI</sequence>
<name>A0A928YRM2_9SPHI</name>
<comment type="caution">
    <text evidence="1">The sequence shown here is derived from an EMBL/GenBank/DDBJ whole genome shotgun (WGS) entry which is preliminary data.</text>
</comment>
<dbReference type="AlphaFoldDB" id="A0A928YRM2"/>
<keyword evidence="2" id="KW-1185">Reference proteome</keyword>
<proteinExistence type="predicted"/>
<reference evidence="1" key="1">
    <citation type="submission" date="2018-02" db="EMBL/GenBank/DDBJ databases">
        <authorList>
            <person name="Vasarhelyi B.M."/>
            <person name="Deshmukh S."/>
            <person name="Balint B."/>
            <person name="Kukolya J."/>
        </authorList>
    </citation>
    <scope>NUCLEOTIDE SEQUENCE</scope>
    <source>
        <strain evidence="1">KB22</strain>
    </source>
</reference>
<dbReference type="EMBL" id="PRDK01000010">
    <property type="protein sequence ID" value="MBE8715451.1"/>
    <property type="molecule type" value="Genomic_DNA"/>
</dbReference>
<protein>
    <submittedName>
        <fullName evidence="1">Uncharacterized protein</fullName>
    </submittedName>
</protein>
<organism evidence="1 2">
    <name type="scientific">Sphingobacterium hungaricum</name>
    <dbReference type="NCBI Taxonomy" id="2082723"/>
    <lineage>
        <taxon>Bacteria</taxon>
        <taxon>Pseudomonadati</taxon>
        <taxon>Bacteroidota</taxon>
        <taxon>Sphingobacteriia</taxon>
        <taxon>Sphingobacteriales</taxon>
        <taxon>Sphingobacteriaceae</taxon>
        <taxon>Sphingobacterium</taxon>
    </lineage>
</organism>
<accession>A0A928YRM2</accession>